<comment type="caution">
    <text evidence="3">The sequence shown here is derived from an EMBL/GenBank/DDBJ whole genome shotgun (WGS) entry which is preliminary data.</text>
</comment>
<dbReference type="RefSeq" id="XP_022840598.1">
    <property type="nucleotide sequence ID" value="XM_022985210.1"/>
</dbReference>
<accession>A0A096P9A1</accession>
<name>A0A096P9A1_OSTTA</name>
<feature type="domain" description="SBP-type" evidence="2">
    <location>
        <begin position="15"/>
        <end position="99"/>
    </location>
</feature>
<reference evidence="3 4" key="2">
    <citation type="journal article" date="2014" name="BMC Genomics">
        <title>An improved genome of the model marine alga Ostreococcus tauri unfolds by assessing Illumina de novo assemblies.</title>
        <authorList>
            <person name="Blanc-Mathieu R."/>
            <person name="Verhelst B."/>
            <person name="Derelle E."/>
            <person name="Rombauts S."/>
            <person name="Bouget F.Y."/>
            <person name="Carre I."/>
            <person name="Chateau A."/>
            <person name="Eyre-Walker A."/>
            <person name="Grimsley N."/>
            <person name="Moreau H."/>
            <person name="Piegu B."/>
            <person name="Rivals E."/>
            <person name="Schackwitz W."/>
            <person name="Van de Peer Y."/>
            <person name="Piganeau G."/>
        </authorList>
    </citation>
    <scope>NUCLEOTIDE SEQUENCE [LARGE SCALE GENOMIC DNA]</scope>
    <source>
        <strain evidence="4">OTTH 0595 / CCAP 157/2 / RCC745</strain>
    </source>
</reference>
<evidence type="ECO:0000313" key="4">
    <source>
        <dbReference type="Proteomes" id="UP000009170"/>
    </source>
</evidence>
<dbReference type="InParanoid" id="A0A096P9A1"/>
<dbReference type="GeneID" id="34946574"/>
<feature type="compositionally biased region" description="Basic and acidic residues" evidence="1">
    <location>
        <begin position="42"/>
        <end position="53"/>
    </location>
</feature>
<feature type="region of interest" description="Disordered" evidence="1">
    <location>
        <begin position="30"/>
        <end position="63"/>
    </location>
</feature>
<gene>
    <name evidence="3" type="ORF">OT_ostta20g00070</name>
</gene>
<keyword evidence="4" id="KW-1185">Reference proteome</keyword>
<evidence type="ECO:0000259" key="2">
    <source>
        <dbReference type="PROSITE" id="PS51141"/>
    </source>
</evidence>
<dbReference type="KEGG" id="ota:OT_ostta20g00070"/>
<dbReference type="AlphaFoldDB" id="A0A096P9A1"/>
<evidence type="ECO:0000256" key="1">
    <source>
        <dbReference type="SAM" id="MobiDB-lite"/>
    </source>
</evidence>
<reference evidence="4" key="1">
    <citation type="journal article" date="2006" name="Proc. Natl. Acad. Sci. U.S.A.">
        <title>Genome analysis of the smallest free-living eukaryote Ostreococcus tauri unveils many unique features.</title>
        <authorList>
            <person name="Derelle E."/>
            <person name="Ferraz C."/>
            <person name="Rombauts S."/>
            <person name="Rouze P."/>
            <person name="Worden A.Z."/>
            <person name="Robbens S."/>
            <person name="Partensky F."/>
            <person name="Degroeve S."/>
            <person name="Echeynie S."/>
            <person name="Cooke R."/>
            <person name="Saeys Y."/>
            <person name="Wuyts J."/>
            <person name="Jabbari K."/>
            <person name="Bowler C."/>
            <person name="Panaud O."/>
            <person name="Piegu B."/>
            <person name="Ball S.G."/>
            <person name="Ral J.-P."/>
            <person name="Bouget F.-Y."/>
            <person name="Piganeau G."/>
            <person name="De Baets B."/>
            <person name="Picard A."/>
            <person name="Delseny M."/>
            <person name="Demaille J."/>
            <person name="Van de Peer Y."/>
            <person name="Moreau H."/>
        </authorList>
    </citation>
    <scope>NUCLEOTIDE SEQUENCE [LARGE SCALE GENOMIC DNA]</scope>
    <source>
        <strain evidence="4">OTTH 0595 / CCAP 157/2 / RCC745</strain>
    </source>
</reference>
<dbReference type="GO" id="GO:0003677">
    <property type="term" value="F:DNA binding"/>
    <property type="evidence" value="ECO:0007669"/>
    <property type="project" value="InterPro"/>
</dbReference>
<protein>
    <submittedName>
        <fullName evidence="3">Transcription factor, SBP-box</fullName>
    </submittedName>
</protein>
<feature type="region of interest" description="Disordered" evidence="1">
    <location>
        <begin position="112"/>
        <end position="147"/>
    </location>
</feature>
<dbReference type="InterPro" id="IPR004333">
    <property type="entry name" value="SBP_dom"/>
</dbReference>
<dbReference type="PROSITE" id="PS51141">
    <property type="entry name" value="ZF_SBP"/>
    <property type="match status" value="1"/>
</dbReference>
<sequence>MTARGDEPLLGLLRDAACVVETTERDAAARASTALARKRARAKSEREAREARAATDPSKPRACSTCKRTYDASAFDGPLKTCRSCARRKALYARKRRREIFIAKMELESAAERGRVEFPSTARATETAGTEEAEEGPANGVAVRLGDDDDAERALGLSFLAPRT</sequence>
<evidence type="ECO:0000313" key="3">
    <source>
        <dbReference type="EMBL" id="CEG00813.1"/>
    </source>
</evidence>
<organism evidence="3 4">
    <name type="scientific">Ostreococcus tauri</name>
    <name type="common">Marine green alga</name>
    <dbReference type="NCBI Taxonomy" id="70448"/>
    <lineage>
        <taxon>Eukaryota</taxon>
        <taxon>Viridiplantae</taxon>
        <taxon>Chlorophyta</taxon>
        <taxon>Mamiellophyceae</taxon>
        <taxon>Mamiellales</taxon>
        <taxon>Bathycoccaceae</taxon>
        <taxon>Ostreococcus</taxon>
    </lineage>
</organism>
<dbReference type="EMBL" id="CAID01000020">
    <property type="protein sequence ID" value="CEG00813.1"/>
    <property type="molecule type" value="Genomic_DNA"/>
</dbReference>
<dbReference type="Proteomes" id="UP000009170">
    <property type="component" value="Unassembled WGS sequence"/>
</dbReference>
<proteinExistence type="predicted"/>